<sequence>MNYLAGQNNTIDTGEVYFGEIAKTNLSGRKIATKFLKRDRILNLPIYDGKSLEARIEFSRWIVDCPNCKMAEFAFEDKLFFCSQCHNSDIQGKVRKVKMPKERKKIESLLSKRKLINRHWTNEKIEQLEEENKILEVS</sequence>
<dbReference type="EMBL" id="MT144958">
    <property type="protein sequence ID" value="QJI01889.1"/>
    <property type="molecule type" value="Genomic_DNA"/>
</dbReference>
<proteinExistence type="predicted"/>
<accession>A0A6M3JYD3</accession>
<reference evidence="1" key="1">
    <citation type="submission" date="2020-03" db="EMBL/GenBank/DDBJ databases">
        <title>The deep terrestrial virosphere.</title>
        <authorList>
            <person name="Holmfeldt K."/>
            <person name="Nilsson E."/>
            <person name="Simone D."/>
            <person name="Lopez-Fernandez M."/>
            <person name="Wu X."/>
            <person name="de Brujin I."/>
            <person name="Lundin D."/>
            <person name="Andersson A."/>
            <person name="Bertilsson S."/>
            <person name="Dopson M."/>
        </authorList>
    </citation>
    <scope>NUCLEOTIDE SEQUENCE</scope>
    <source>
        <strain evidence="1">MM415A02299</strain>
        <strain evidence="2">MM415B02189</strain>
        <strain evidence="3">TM448B02821</strain>
    </source>
</reference>
<gene>
    <name evidence="1" type="ORF">MM415A02299_0016</name>
    <name evidence="2" type="ORF">MM415B02189_0016</name>
    <name evidence="3" type="ORF">TM448B02821_0014</name>
</gene>
<protein>
    <submittedName>
        <fullName evidence="1">Uncharacterized protein</fullName>
    </submittedName>
</protein>
<dbReference type="AlphaFoldDB" id="A0A6M3JYD3"/>
<dbReference type="EMBL" id="MT142039">
    <property type="protein sequence ID" value="QJA73615.1"/>
    <property type="molecule type" value="Genomic_DNA"/>
</dbReference>
<name>A0A6M3JYD3_9ZZZZ</name>
<evidence type="ECO:0000313" key="2">
    <source>
        <dbReference type="EMBL" id="QJA85672.1"/>
    </source>
</evidence>
<evidence type="ECO:0000313" key="3">
    <source>
        <dbReference type="EMBL" id="QJI01889.1"/>
    </source>
</evidence>
<evidence type="ECO:0000313" key="1">
    <source>
        <dbReference type="EMBL" id="QJA73615.1"/>
    </source>
</evidence>
<dbReference type="EMBL" id="MT142588">
    <property type="protein sequence ID" value="QJA85672.1"/>
    <property type="molecule type" value="Genomic_DNA"/>
</dbReference>
<organism evidence="1">
    <name type="scientific">viral metagenome</name>
    <dbReference type="NCBI Taxonomy" id="1070528"/>
    <lineage>
        <taxon>unclassified sequences</taxon>
        <taxon>metagenomes</taxon>
        <taxon>organismal metagenomes</taxon>
    </lineage>
</organism>